<dbReference type="InterPro" id="IPR009057">
    <property type="entry name" value="Homeodomain-like_sf"/>
</dbReference>
<evidence type="ECO:0000313" key="4">
    <source>
        <dbReference type="EMBL" id="KFI56517.1"/>
    </source>
</evidence>
<dbReference type="Pfam" id="PF00440">
    <property type="entry name" value="TetR_N"/>
    <property type="match status" value="1"/>
</dbReference>
<accession>A0A087ACL7</accession>
<evidence type="ECO:0000259" key="3">
    <source>
        <dbReference type="PROSITE" id="PS50977"/>
    </source>
</evidence>
<evidence type="ECO:0000313" key="5">
    <source>
        <dbReference type="Proteomes" id="UP000029072"/>
    </source>
</evidence>
<feature type="DNA-binding region" description="H-T-H motif" evidence="2">
    <location>
        <begin position="27"/>
        <end position="46"/>
    </location>
</feature>
<comment type="caution">
    <text evidence="4">The sequence shown here is derived from an EMBL/GenBank/DDBJ whole genome shotgun (WGS) entry which is preliminary data.</text>
</comment>
<dbReference type="GO" id="GO:0003677">
    <property type="term" value="F:DNA binding"/>
    <property type="evidence" value="ECO:0007669"/>
    <property type="project" value="UniProtKB-UniRule"/>
</dbReference>
<dbReference type="eggNOG" id="COG1309">
    <property type="taxonomic scope" value="Bacteria"/>
</dbReference>
<organism evidence="4 5">
    <name type="scientific">Bifidobacterium callitrichos DSM 23973</name>
    <dbReference type="NCBI Taxonomy" id="1437609"/>
    <lineage>
        <taxon>Bacteria</taxon>
        <taxon>Bacillati</taxon>
        <taxon>Actinomycetota</taxon>
        <taxon>Actinomycetes</taxon>
        <taxon>Bifidobacteriales</taxon>
        <taxon>Bifidobacteriaceae</taxon>
        <taxon>Bifidobacterium</taxon>
    </lineage>
</organism>
<reference evidence="4 5" key="1">
    <citation type="submission" date="2014-03" db="EMBL/GenBank/DDBJ databases">
        <title>Genomics of Bifidobacteria.</title>
        <authorList>
            <person name="Ventura M."/>
            <person name="Milani C."/>
            <person name="Lugli G.A."/>
        </authorList>
    </citation>
    <scope>NUCLEOTIDE SEQUENCE [LARGE SCALE GENOMIC DNA]</scope>
    <source>
        <strain evidence="4 5">DSM 23973</strain>
    </source>
</reference>
<dbReference type="OrthoDB" id="3235020at2"/>
<dbReference type="Proteomes" id="UP000029072">
    <property type="component" value="Unassembled WGS sequence"/>
</dbReference>
<evidence type="ECO:0000256" key="1">
    <source>
        <dbReference type="ARBA" id="ARBA00023125"/>
    </source>
</evidence>
<keyword evidence="1 2" id="KW-0238">DNA-binding</keyword>
<name>A0A087ACL7_9BIFI</name>
<dbReference type="Gene3D" id="1.10.357.10">
    <property type="entry name" value="Tetracycline Repressor, domain 2"/>
    <property type="match status" value="1"/>
</dbReference>
<dbReference type="PANTHER" id="PTHR43479">
    <property type="entry name" value="ACREF/ENVCD OPERON REPRESSOR-RELATED"/>
    <property type="match status" value="1"/>
</dbReference>
<gene>
    <name evidence="4" type="ORF">BCAL_0111</name>
</gene>
<dbReference type="InterPro" id="IPR001647">
    <property type="entry name" value="HTH_TetR"/>
</dbReference>
<evidence type="ECO:0000256" key="2">
    <source>
        <dbReference type="PROSITE-ProRule" id="PRU00335"/>
    </source>
</evidence>
<dbReference type="PROSITE" id="PS50977">
    <property type="entry name" value="HTH_TETR_2"/>
    <property type="match status" value="1"/>
</dbReference>
<dbReference type="EMBL" id="JGYS01000001">
    <property type="protein sequence ID" value="KFI56517.1"/>
    <property type="molecule type" value="Genomic_DNA"/>
</dbReference>
<sequence>MENDRVRRQITEALFALMERRRFSAITVTDIVAEAGVARASYYRNFKSKEDVINAWMSDLHDSIQPSDTKPREYDVFARANIADGFERSLTRCLTAKSYILTLYRNGFASLIQDMINGYVRGMAGRAPMGSIGQYRLYFVAGAMFNILIKWLEGGAVESPRAIAQACADWLALGVSDKPC</sequence>
<dbReference type="PANTHER" id="PTHR43479:SF11">
    <property type="entry name" value="ACREF_ENVCD OPERON REPRESSOR-RELATED"/>
    <property type="match status" value="1"/>
</dbReference>
<proteinExistence type="predicted"/>
<protein>
    <submittedName>
        <fullName evidence="4">Transcriptional regulator, AcrR family</fullName>
    </submittedName>
</protein>
<dbReference type="STRING" id="1437609.BCAL_0111"/>
<dbReference type="AlphaFoldDB" id="A0A087ACL7"/>
<dbReference type="RefSeq" id="WP_043167662.1">
    <property type="nucleotide sequence ID" value="NZ_JDUV01000032.1"/>
</dbReference>
<feature type="domain" description="HTH tetR-type" evidence="3">
    <location>
        <begin position="4"/>
        <end position="64"/>
    </location>
</feature>
<dbReference type="SUPFAM" id="SSF46689">
    <property type="entry name" value="Homeodomain-like"/>
    <property type="match status" value="1"/>
</dbReference>
<dbReference type="InterPro" id="IPR050624">
    <property type="entry name" value="HTH-type_Tx_Regulator"/>
</dbReference>